<proteinExistence type="predicted"/>
<dbReference type="OrthoDB" id="9762440at2"/>
<evidence type="ECO:0000313" key="3">
    <source>
        <dbReference type="EMBL" id="RDW20836.1"/>
    </source>
</evidence>
<dbReference type="EMBL" id="PIOC01000007">
    <property type="protein sequence ID" value="RDW20836.1"/>
    <property type="molecule type" value="Genomic_DNA"/>
</dbReference>
<accession>A0A3D8PXG6</accession>
<dbReference type="InterPro" id="IPR005094">
    <property type="entry name" value="Endonuclease_MobA/VirD2"/>
</dbReference>
<reference evidence="4" key="1">
    <citation type="submission" date="2017-11" db="EMBL/GenBank/DDBJ databases">
        <authorList>
            <person name="Zhu W."/>
        </authorList>
    </citation>
    <scope>NUCLEOTIDE SEQUENCE [LARGE SCALE GENOMIC DNA]</scope>
    <source>
        <strain evidence="4">CAU 1183</strain>
    </source>
</reference>
<keyword evidence="4" id="KW-1185">Reference proteome</keyword>
<protein>
    <recommendedName>
        <fullName evidence="2">MobA/VirD2-like nuclease domain-containing protein</fullName>
    </recommendedName>
</protein>
<dbReference type="AlphaFoldDB" id="A0A3D8PXG6"/>
<evidence type="ECO:0000313" key="4">
    <source>
        <dbReference type="Proteomes" id="UP000257143"/>
    </source>
</evidence>
<dbReference type="RefSeq" id="WP_115771873.1">
    <property type="nucleotide sequence ID" value="NZ_PIOC01000007.1"/>
</dbReference>
<dbReference type="Pfam" id="PF03432">
    <property type="entry name" value="Relaxase"/>
    <property type="match status" value="1"/>
</dbReference>
<feature type="compositionally biased region" description="Basic and acidic residues" evidence="1">
    <location>
        <begin position="260"/>
        <end position="317"/>
    </location>
</feature>
<evidence type="ECO:0000256" key="1">
    <source>
        <dbReference type="SAM" id="MobiDB-lite"/>
    </source>
</evidence>
<name>A0A3D8PXG6_9BACI</name>
<dbReference type="Proteomes" id="UP000257143">
    <property type="component" value="Unassembled WGS sequence"/>
</dbReference>
<feature type="region of interest" description="Disordered" evidence="1">
    <location>
        <begin position="254"/>
        <end position="317"/>
    </location>
</feature>
<feature type="domain" description="MobA/VirD2-like nuclease" evidence="2">
    <location>
        <begin position="21"/>
        <end position="141"/>
    </location>
</feature>
<comment type="caution">
    <text evidence="3">The sequence shown here is derived from an EMBL/GenBank/DDBJ whole genome shotgun (WGS) entry which is preliminary data.</text>
</comment>
<gene>
    <name evidence="3" type="ORF">CWR48_04580</name>
</gene>
<sequence>MATIKLGTTKSANKLINYAEKRAEVKEGVNCPAEYAKSQMKATRELWGKNDGLQAHHVIQSFKPGEVTSEQANIIGQELAKEMANGHEAVVYTHTDKDHIHNHIVINSVNYENGNKYQAHGKDAIENYRAASDKLCKEHNLSVIKEPSAEQRYHLAEYGMAQRGKVSWKDEIRDVIDHEKNHSKNYEDFKGNLQKKYNIEVKERGRNISFKHPDSQRFVRGKTLGLAYERGTLEDGFTRQIERGTGQERRTANLSYEQSRGSERTERVAEANERFERPHEKLHQNGHGQEHRTEDDIRRGNKQHQDHEQTSHDRNAFDIDEARKALEQQRRNVAKGFNRFTTKDEPKRESGTSTNEHDKQANRGEIDRDHKHNQDRIREYEQEKSAKLERNVSKDIGDDWER</sequence>
<organism evidence="3 4">
    <name type="scientific">Oceanobacillus arenosus</name>
    <dbReference type="NCBI Taxonomy" id="1229153"/>
    <lineage>
        <taxon>Bacteria</taxon>
        <taxon>Bacillati</taxon>
        <taxon>Bacillota</taxon>
        <taxon>Bacilli</taxon>
        <taxon>Bacillales</taxon>
        <taxon>Bacillaceae</taxon>
        <taxon>Oceanobacillus</taxon>
    </lineage>
</organism>
<feature type="compositionally biased region" description="Basic and acidic residues" evidence="1">
    <location>
        <begin position="341"/>
        <end position="402"/>
    </location>
</feature>
<feature type="region of interest" description="Disordered" evidence="1">
    <location>
        <begin position="332"/>
        <end position="402"/>
    </location>
</feature>
<evidence type="ECO:0000259" key="2">
    <source>
        <dbReference type="Pfam" id="PF03432"/>
    </source>
</evidence>